<accession>A0ACC6K3F1</accession>
<organism evidence="1 2">
    <name type="scientific">Pseudomonas hunanensis</name>
    <dbReference type="NCBI Taxonomy" id="1247546"/>
    <lineage>
        <taxon>Bacteria</taxon>
        <taxon>Pseudomonadati</taxon>
        <taxon>Pseudomonadota</taxon>
        <taxon>Gammaproteobacteria</taxon>
        <taxon>Pseudomonadales</taxon>
        <taxon>Pseudomonadaceae</taxon>
        <taxon>Pseudomonas</taxon>
    </lineage>
</organism>
<dbReference type="Proteomes" id="UP001259587">
    <property type="component" value="Unassembled WGS sequence"/>
</dbReference>
<evidence type="ECO:0000313" key="2">
    <source>
        <dbReference type="Proteomes" id="UP001259587"/>
    </source>
</evidence>
<sequence length="381" mass="43085">MNPRLLNFEDQQRKAIALPCGLIEAMDSRNGEGRAGLILTGESRQTLQAYSQRMLQLPSNLPGAIAWLGYSSIAEPELTAGEMLALFRRLRVHAQSWRALDNTARAVTLRLNAHARKVEDCGAEVIALVARTRALGDRQASWDSLREAADIPLDEHDLNCIRSMADRLMQLHQLIDDFDQDVDSVRLGFEQFRDVARFNLRPAIVEKCRAAQRFSKAADGENLAWELDSLDADIRAVRSEYQRYSKQSSMGWIGGPFGAIISGSIYGPKAKAARAELHGLERRRAEISRRLAEFRRVEGRVQELHSYMGELEFDVWDAVLAAGHLHTAWQTIEAYLESAAAQLEKMNTRQRLAVFIYYFRQFLAQWAGIRAHGLEMAKVFD</sequence>
<proteinExistence type="predicted"/>
<keyword evidence="2" id="KW-1185">Reference proteome</keyword>
<protein>
    <submittedName>
        <fullName evidence="1">Uncharacterized protein</fullName>
    </submittedName>
</protein>
<evidence type="ECO:0000313" key="1">
    <source>
        <dbReference type="EMBL" id="MDR6712984.1"/>
    </source>
</evidence>
<reference evidence="1" key="1">
    <citation type="submission" date="2023-07" db="EMBL/GenBank/DDBJ databases">
        <title>Sorghum-associated microbial communities from plants grown in Nebraska, USA.</title>
        <authorList>
            <person name="Schachtman D."/>
        </authorList>
    </citation>
    <scope>NUCLEOTIDE SEQUENCE</scope>
    <source>
        <strain evidence="1">BE56</strain>
    </source>
</reference>
<dbReference type="EMBL" id="JAVDTH010000013">
    <property type="protein sequence ID" value="MDR6712984.1"/>
    <property type="molecule type" value="Genomic_DNA"/>
</dbReference>
<name>A0ACC6K3F1_9PSED</name>
<gene>
    <name evidence="1" type="ORF">J2W83_002586</name>
</gene>
<comment type="caution">
    <text evidence="1">The sequence shown here is derived from an EMBL/GenBank/DDBJ whole genome shotgun (WGS) entry which is preliminary data.</text>
</comment>